<dbReference type="PANTHER" id="PTHR21314">
    <property type="entry name" value="QUEUOSINE 5'-PHOSPHATE N-GLYCOSYLASE_HYDROLASE-RELATED"/>
    <property type="match status" value="1"/>
</dbReference>
<accession>A0A0D3GSZ9</accession>
<dbReference type="PaxDb" id="65489-OBART07G20590.1"/>
<reference evidence="7" key="2">
    <citation type="submission" date="2015-03" db="UniProtKB">
        <authorList>
            <consortium name="EnsemblPlants"/>
        </authorList>
    </citation>
    <scope>IDENTIFICATION</scope>
</reference>
<comment type="function">
    <text evidence="6">Catalyzes the hydrolysis of queuosine 5'-phosphate, releasing the nucleobase queuine (q). Is required for salvage of queuine from exogenous queuosine (Q) that is imported and then converted to queuosine 5'-phosphate intracellularly.</text>
</comment>
<sequence>MEAVRASAAWVASRSSHVKVDMLEVEKVVDKIQGNVPKVEWDFEGIHYFDDGPLTVQYLFVLDALNFCFWPDKDLSYDHLASGLKLALEKDKTALDADRLQSYTGPQLRQLLNWPRPLPIEEERVRLLHEVGMELERSFGGEAANLVKSAGNSAATLIELITRHFPGFRDHSLYKGHQVFLYKRAQIFVADLWGAFKGQNYGEFHDIKSITIFADYIVPAVLRELGILKYGSNLSCSIDSSSEIVPGSEEEVEIRACSVYAVEKMRELINKKFGKQLLSIDIDLWLWSCGVQNMAFCDELNDALGVVRVRAKALDTFGSCSRCFGPGLARGVSDSAVSGRPRAQRSQTAQQGAEKLADGCRAASEAKPACTEHHATAARFYRFSLILPA</sequence>
<dbReference type="GO" id="GO:0016787">
    <property type="term" value="F:hydrolase activity"/>
    <property type="evidence" value="ECO:0007669"/>
    <property type="project" value="UniProtKB-KW"/>
</dbReference>
<dbReference type="EnsemblPlants" id="OBART07G20590.1">
    <property type="protein sequence ID" value="OBART07G20590.1"/>
    <property type="gene ID" value="OBART07G20590"/>
</dbReference>
<dbReference type="InterPro" id="IPR019438">
    <property type="entry name" value="Q_salvage"/>
</dbReference>
<dbReference type="eggNOG" id="KOG2524">
    <property type="taxonomic scope" value="Eukaryota"/>
</dbReference>
<dbReference type="STRING" id="65489.A0A0D3GSZ9"/>
<name>A0A0D3GSZ9_9ORYZ</name>
<evidence type="ECO:0000256" key="6">
    <source>
        <dbReference type="RuleBase" id="RU365002"/>
    </source>
</evidence>
<evidence type="ECO:0000256" key="2">
    <source>
        <dbReference type="ARBA" id="ARBA00035119"/>
    </source>
</evidence>
<proteinExistence type="inferred from homology"/>
<dbReference type="GO" id="GO:0006400">
    <property type="term" value="P:tRNA modification"/>
    <property type="evidence" value="ECO:0007669"/>
    <property type="project" value="TreeGrafter"/>
</dbReference>
<evidence type="ECO:0000256" key="3">
    <source>
        <dbReference type="ARBA" id="ARBA00035306"/>
    </source>
</evidence>
<organism evidence="7">
    <name type="scientific">Oryza barthii</name>
    <dbReference type="NCBI Taxonomy" id="65489"/>
    <lineage>
        <taxon>Eukaryota</taxon>
        <taxon>Viridiplantae</taxon>
        <taxon>Streptophyta</taxon>
        <taxon>Embryophyta</taxon>
        <taxon>Tracheophyta</taxon>
        <taxon>Spermatophyta</taxon>
        <taxon>Magnoliopsida</taxon>
        <taxon>Liliopsida</taxon>
        <taxon>Poales</taxon>
        <taxon>Poaceae</taxon>
        <taxon>BOP clade</taxon>
        <taxon>Oryzoideae</taxon>
        <taxon>Oryzeae</taxon>
        <taxon>Oryzinae</taxon>
        <taxon>Oryza</taxon>
    </lineage>
</organism>
<dbReference type="EC" id="3.2.2.-" evidence="6"/>
<keyword evidence="1 6" id="KW-0378">Hydrolase</keyword>
<comment type="catalytic activity">
    <reaction evidence="5 6">
        <text>queuosine 5'-phosphate + H2O = queuine + D-ribose 5-phosphate</text>
        <dbReference type="Rhea" id="RHEA:75387"/>
        <dbReference type="ChEBI" id="CHEBI:15377"/>
        <dbReference type="ChEBI" id="CHEBI:17433"/>
        <dbReference type="ChEBI" id="CHEBI:78346"/>
        <dbReference type="ChEBI" id="CHEBI:194371"/>
    </reaction>
    <physiologicalReaction direction="left-to-right" evidence="5 6">
        <dbReference type="Rhea" id="RHEA:75388"/>
    </physiologicalReaction>
</comment>
<evidence type="ECO:0000256" key="5">
    <source>
        <dbReference type="ARBA" id="ARBA00048204"/>
    </source>
</evidence>
<protein>
    <recommendedName>
        <fullName evidence="3 6">Queuosine 5'-phosphate N-glycosylase/hydrolase</fullName>
        <ecNumber evidence="6">3.2.2.-</ecNumber>
    </recommendedName>
    <alternativeName>
        <fullName evidence="4 6">Queuosine-nucleotide N-glycosylase/hydrolase</fullName>
    </alternativeName>
</protein>
<evidence type="ECO:0000256" key="4">
    <source>
        <dbReference type="ARBA" id="ARBA00035393"/>
    </source>
</evidence>
<evidence type="ECO:0000256" key="1">
    <source>
        <dbReference type="ARBA" id="ARBA00022801"/>
    </source>
</evidence>
<dbReference type="AlphaFoldDB" id="A0A0D3GSZ9"/>
<keyword evidence="8" id="KW-1185">Reference proteome</keyword>
<comment type="similarity">
    <text evidence="2 6">Belongs to the QNG1 protein family.</text>
</comment>
<dbReference type="Gramene" id="OBART07G20590.1">
    <property type="protein sequence ID" value="OBART07G20590.1"/>
    <property type="gene ID" value="OBART07G20590"/>
</dbReference>
<dbReference type="Proteomes" id="UP000026960">
    <property type="component" value="Chromosome 7"/>
</dbReference>
<dbReference type="PANTHER" id="PTHR21314:SF0">
    <property type="entry name" value="QUEUOSINE 5'-PHOSPHATE N-GLYCOSYLASE_HYDROLASE"/>
    <property type="match status" value="1"/>
</dbReference>
<reference evidence="7" key="1">
    <citation type="journal article" date="2009" name="Rice">
        <title>De Novo Next Generation Sequencing of Plant Genomes.</title>
        <authorList>
            <person name="Rounsley S."/>
            <person name="Marri P.R."/>
            <person name="Yu Y."/>
            <person name="He R."/>
            <person name="Sisneros N."/>
            <person name="Goicoechea J.L."/>
            <person name="Lee S.J."/>
            <person name="Angelova A."/>
            <person name="Kudrna D."/>
            <person name="Luo M."/>
            <person name="Affourtit J."/>
            <person name="Desany B."/>
            <person name="Knight J."/>
            <person name="Niazi F."/>
            <person name="Egholm M."/>
            <person name="Wing R.A."/>
        </authorList>
    </citation>
    <scope>NUCLEOTIDE SEQUENCE [LARGE SCALE GENOMIC DNA]</scope>
    <source>
        <strain evidence="7">cv. IRGC 105608</strain>
    </source>
</reference>
<dbReference type="Pfam" id="PF10343">
    <property type="entry name" value="Q_salvage"/>
    <property type="match status" value="1"/>
</dbReference>
<evidence type="ECO:0000313" key="8">
    <source>
        <dbReference type="Proteomes" id="UP000026960"/>
    </source>
</evidence>
<evidence type="ECO:0000313" key="7">
    <source>
        <dbReference type="EnsemblPlants" id="OBART07G20590.1"/>
    </source>
</evidence>